<gene>
    <name evidence="1" type="ORF">F0562_022359</name>
</gene>
<organism evidence="1 2">
    <name type="scientific">Nyssa sinensis</name>
    <dbReference type="NCBI Taxonomy" id="561372"/>
    <lineage>
        <taxon>Eukaryota</taxon>
        <taxon>Viridiplantae</taxon>
        <taxon>Streptophyta</taxon>
        <taxon>Embryophyta</taxon>
        <taxon>Tracheophyta</taxon>
        <taxon>Spermatophyta</taxon>
        <taxon>Magnoliopsida</taxon>
        <taxon>eudicotyledons</taxon>
        <taxon>Gunneridae</taxon>
        <taxon>Pentapetalae</taxon>
        <taxon>asterids</taxon>
        <taxon>Cornales</taxon>
        <taxon>Nyssaceae</taxon>
        <taxon>Nyssa</taxon>
    </lineage>
</organism>
<proteinExistence type="predicted"/>
<sequence length="83" mass="9822">MEIGNGRRTSVWHDQWHPIGILKDVILENLQRGARPTTDMLVSSIIRHDEWRWTSKLDSVADLILITSERRKKRKEYQIRSAI</sequence>
<accession>A0A5J5BMM6</accession>
<keyword evidence="2" id="KW-1185">Reference proteome</keyword>
<dbReference type="Proteomes" id="UP000325577">
    <property type="component" value="Linkage Group LG11"/>
</dbReference>
<protein>
    <recommendedName>
        <fullName evidence="3">Reverse transcriptase zinc-binding domain-containing protein</fullName>
    </recommendedName>
</protein>
<evidence type="ECO:0000313" key="2">
    <source>
        <dbReference type="Proteomes" id="UP000325577"/>
    </source>
</evidence>
<reference evidence="1 2" key="1">
    <citation type="submission" date="2019-09" db="EMBL/GenBank/DDBJ databases">
        <title>A chromosome-level genome assembly of the Chinese tupelo Nyssa sinensis.</title>
        <authorList>
            <person name="Yang X."/>
            <person name="Kang M."/>
            <person name="Yang Y."/>
            <person name="Xiong H."/>
            <person name="Wang M."/>
            <person name="Zhang Z."/>
            <person name="Wang Z."/>
            <person name="Wu H."/>
            <person name="Ma T."/>
            <person name="Liu J."/>
            <person name="Xi Z."/>
        </authorList>
    </citation>
    <scope>NUCLEOTIDE SEQUENCE [LARGE SCALE GENOMIC DNA]</scope>
    <source>
        <strain evidence="1">J267</strain>
        <tissue evidence="1">Leaf</tissue>
    </source>
</reference>
<evidence type="ECO:0000313" key="1">
    <source>
        <dbReference type="EMBL" id="KAA8544373.1"/>
    </source>
</evidence>
<evidence type="ECO:0008006" key="3">
    <source>
        <dbReference type="Google" id="ProtNLM"/>
    </source>
</evidence>
<dbReference type="OrthoDB" id="1748554at2759"/>
<name>A0A5J5BMM6_9ASTE</name>
<dbReference type="EMBL" id="CM018034">
    <property type="protein sequence ID" value="KAA8544373.1"/>
    <property type="molecule type" value="Genomic_DNA"/>
</dbReference>
<dbReference type="AlphaFoldDB" id="A0A5J5BMM6"/>